<reference evidence="2" key="1">
    <citation type="submission" date="2020-11" db="EMBL/GenBank/DDBJ databases">
        <title>Isolation and identification of active actinomycetes.</title>
        <authorList>
            <person name="Sun X."/>
        </authorList>
    </citation>
    <scope>NUCLEOTIDE SEQUENCE</scope>
    <source>
        <strain evidence="2">NEAU-A11</strain>
    </source>
</reference>
<protein>
    <submittedName>
        <fullName evidence="2">Uncharacterized protein</fullName>
    </submittedName>
</protein>
<evidence type="ECO:0000313" key="2">
    <source>
        <dbReference type="EMBL" id="MBG0564249.1"/>
    </source>
</evidence>
<keyword evidence="1" id="KW-0472">Membrane</keyword>
<accession>A0A931C6D5</accession>
<dbReference type="EMBL" id="JADQTO010000010">
    <property type="protein sequence ID" value="MBG0564249.1"/>
    <property type="molecule type" value="Genomic_DNA"/>
</dbReference>
<proteinExistence type="predicted"/>
<keyword evidence="1" id="KW-1133">Transmembrane helix</keyword>
<dbReference type="Proteomes" id="UP000598146">
    <property type="component" value="Unassembled WGS sequence"/>
</dbReference>
<sequence length="167" mass="18135">MYQAAARPAAPPVVLVVAIGFAVLGVLNVVRVAVQVPYNLSHGDYSDGARVIYVGLNGFTVLISVFMLVLAYFLWRGKLWAWITGITMLALAMPWGAIWLLVQLVDGGFPWLGLAVLVPALGLLLAMTVPGSARRFFFRKPAYSVPATPYQPGAWPGRPGDVNHRPY</sequence>
<keyword evidence="3" id="KW-1185">Reference proteome</keyword>
<gene>
    <name evidence="2" type="ORF">I4J89_22640</name>
</gene>
<dbReference type="AlphaFoldDB" id="A0A931C6D5"/>
<keyword evidence="1" id="KW-0812">Transmembrane</keyword>
<organism evidence="2 3">
    <name type="scientific">Actinoplanes aureus</name>
    <dbReference type="NCBI Taxonomy" id="2792083"/>
    <lineage>
        <taxon>Bacteria</taxon>
        <taxon>Bacillati</taxon>
        <taxon>Actinomycetota</taxon>
        <taxon>Actinomycetes</taxon>
        <taxon>Micromonosporales</taxon>
        <taxon>Micromonosporaceae</taxon>
        <taxon>Actinoplanes</taxon>
    </lineage>
</organism>
<evidence type="ECO:0000256" key="1">
    <source>
        <dbReference type="SAM" id="Phobius"/>
    </source>
</evidence>
<feature type="transmembrane region" description="Helical" evidence="1">
    <location>
        <begin position="51"/>
        <end position="73"/>
    </location>
</feature>
<evidence type="ECO:0000313" key="3">
    <source>
        <dbReference type="Proteomes" id="UP000598146"/>
    </source>
</evidence>
<name>A0A931C6D5_9ACTN</name>
<comment type="caution">
    <text evidence="2">The sequence shown here is derived from an EMBL/GenBank/DDBJ whole genome shotgun (WGS) entry which is preliminary data.</text>
</comment>
<feature type="transmembrane region" description="Helical" evidence="1">
    <location>
        <begin position="12"/>
        <end position="31"/>
    </location>
</feature>
<dbReference type="RefSeq" id="WP_196416022.1">
    <property type="nucleotide sequence ID" value="NZ_JADQTO010000010.1"/>
</dbReference>
<feature type="transmembrane region" description="Helical" evidence="1">
    <location>
        <begin position="108"/>
        <end position="129"/>
    </location>
</feature>
<feature type="transmembrane region" description="Helical" evidence="1">
    <location>
        <begin position="80"/>
        <end position="102"/>
    </location>
</feature>